<dbReference type="AlphaFoldDB" id="A0A3P7MEI0"/>
<keyword evidence="1" id="KW-0175">Coiled coil</keyword>
<evidence type="ECO:0000256" key="2">
    <source>
        <dbReference type="SAM" id="MobiDB-lite"/>
    </source>
</evidence>
<dbReference type="Proteomes" id="UP000271889">
    <property type="component" value="Unassembled WGS sequence"/>
</dbReference>
<dbReference type="EMBL" id="UYRV01108805">
    <property type="protein sequence ID" value="VDN24680.1"/>
    <property type="molecule type" value="Genomic_DNA"/>
</dbReference>
<name>A0A3P7MEI0_CYLGO</name>
<protein>
    <submittedName>
        <fullName evidence="3">Uncharacterized protein</fullName>
    </submittedName>
</protein>
<gene>
    <name evidence="3" type="ORF">CGOC_LOCUS9888</name>
</gene>
<sequence>MLRGTSADANSRIPSTGAPQLSQGNVSQTRRSAVAEAEARYTGRTAQIEMLRERIRRYLEQAASLRAEHRRGDALIHNVQENEEVEQEDAVPGIISQMLQNRQSEIVLQNVIQEVLSEVESKVRQEFENQFRTSRNSNEQKLETLTTRFEDVLRQKEYAHDQEVLELRGSIEYLQETLTATREESERLRQQLDEANFKILERSEDVGNVQAEITDLRQEVQALRAYRDKHRVRLHAFAHMRSVYVFGDYKAFILA</sequence>
<feature type="compositionally biased region" description="Polar residues" evidence="2">
    <location>
        <begin position="7"/>
        <end position="31"/>
    </location>
</feature>
<reference evidence="3 4" key="1">
    <citation type="submission" date="2018-11" db="EMBL/GenBank/DDBJ databases">
        <authorList>
            <consortium name="Pathogen Informatics"/>
        </authorList>
    </citation>
    <scope>NUCLEOTIDE SEQUENCE [LARGE SCALE GENOMIC DNA]</scope>
</reference>
<feature type="region of interest" description="Disordered" evidence="2">
    <location>
        <begin position="1"/>
        <end position="31"/>
    </location>
</feature>
<evidence type="ECO:0000313" key="4">
    <source>
        <dbReference type="Proteomes" id="UP000271889"/>
    </source>
</evidence>
<evidence type="ECO:0000313" key="3">
    <source>
        <dbReference type="EMBL" id="VDN24680.1"/>
    </source>
</evidence>
<proteinExistence type="predicted"/>
<dbReference type="OrthoDB" id="5872296at2759"/>
<feature type="coiled-coil region" evidence="1">
    <location>
        <begin position="171"/>
        <end position="198"/>
    </location>
</feature>
<evidence type="ECO:0000256" key="1">
    <source>
        <dbReference type="SAM" id="Coils"/>
    </source>
</evidence>
<accession>A0A3P7MEI0</accession>
<organism evidence="3 4">
    <name type="scientific">Cylicostephanus goldi</name>
    <name type="common">Nematode worm</name>
    <dbReference type="NCBI Taxonomy" id="71465"/>
    <lineage>
        <taxon>Eukaryota</taxon>
        <taxon>Metazoa</taxon>
        <taxon>Ecdysozoa</taxon>
        <taxon>Nematoda</taxon>
        <taxon>Chromadorea</taxon>
        <taxon>Rhabditida</taxon>
        <taxon>Rhabditina</taxon>
        <taxon>Rhabditomorpha</taxon>
        <taxon>Strongyloidea</taxon>
        <taxon>Strongylidae</taxon>
        <taxon>Cylicostephanus</taxon>
    </lineage>
</organism>
<keyword evidence="4" id="KW-1185">Reference proteome</keyword>